<comment type="caution">
    <text evidence="4">The sequence shown here is derived from an EMBL/GenBank/DDBJ whole genome shotgun (WGS) entry which is preliminary data.</text>
</comment>
<evidence type="ECO:0000313" key="4">
    <source>
        <dbReference type="EMBL" id="KAF5367364.1"/>
    </source>
</evidence>
<name>A0A8H5GM93_9AGAR</name>
<accession>A0A8H5GM93</accession>
<reference evidence="4 5" key="1">
    <citation type="journal article" date="2020" name="ISME J.">
        <title>Uncovering the hidden diversity of litter-decomposition mechanisms in mushroom-forming fungi.</title>
        <authorList>
            <person name="Floudas D."/>
            <person name="Bentzer J."/>
            <person name="Ahren D."/>
            <person name="Johansson T."/>
            <person name="Persson P."/>
            <person name="Tunlid A."/>
        </authorList>
    </citation>
    <scope>NUCLEOTIDE SEQUENCE [LARGE SCALE GENOMIC DNA]</scope>
    <source>
        <strain evidence="4 5">CBS 291.85</strain>
    </source>
</reference>
<dbReference type="GO" id="GO:0002143">
    <property type="term" value="P:tRNA wobble position uridine thiolation"/>
    <property type="evidence" value="ECO:0007669"/>
    <property type="project" value="TreeGrafter"/>
</dbReference>
<evidence type="ECO:0000313" key="5">
    <source>
        <dbReference type="Proteomes" id="UP000559256"/>
    </source>
</evidence>
<dbReference type="GO" id="GO:0032447">
    <property type="term" value="P:protein urmylation"/>
    <property type="evidence" value="ECO:0007669"/>
    <property type="project" value="UniProtKB-UniRule"/>
</dbReference>
<dbReference type="HAMAP" id="MF_03054">
    <property type="entry name" value="CTU2"/>
    <property type="match status" value="1"/>
</dbReference>
<dbReference type="GO" id="GO:0016779">
    <property type="term" value="F:nucleotidyltransferase activity"/>
    <property type="evidence" value="ECO:0007669"/>
    <property type="project" value="UniProtKB-UniRule"/>
</dbReference>
<comment type="similarity">
    <text evidence="3">Belongs to the CTU2/NCS2 family.</text>
</comment>
<gene>
    <name evidence="3" type="primary">NCS2</name>
    <name evidence="3" type="synonym">CTU2</name>
    <name evidence="4" type="ORF">D9758_003739</name>
</gene>
<evidence type="ECO:0000256" key="3">
    <source>
        <dbReference type="HAMAP-Rule" id="MF_03054"/>
    </source>
</evidence>
<dbReference type="Pfam" id="PF10288">
    <property type="entry name" value="CTU2"/>
    <property type="match status" value="1"/>
</dbReference>
<dbReference type="Gene3D" id="3.40.50.620">
    <property type="entry name" value="HUPs"/>
    <property type="match status" value="1"/>
</dbReference>
<protein>
    <recommendedName>
        <fullName evidence="3">Cytoplasmic tRNA 2-thiolation protein 2</fullName>
    </recommendedName>
</protein>
<dbReference type="Proteomes" id="UP000559256">
    <property type="component" value="Unassembled WGS sequence"/>
</dbReference>
<dbReference type="PANTHER" id="PTHR20882">
    <property type="entry name" value="CYTOPLASMIC TRNA 2-THIOLATION PROTEIN 2"/>
    <property type="match status" value="1"/>
</dbReference>
<evidence type="ECO:0000256" key="1">
    <source>
        <dbReference type="ARBA" id="ARBA00022490"/>
    </source>
</evidence>
<dbReference type="GO" id="GO:0005829">
    <property type="term" value="C:cytosol"/>
    <property type="evidence" value="ECO:0007669"/>
    <property type="project" value="TreeGrafter"/>
</dbReference>
<keyword evidence="2 3" id="KW-0819">tRNA processing</keyword>
<sequence>MASESCGNPTADTDARMIRRPKFDRSKFCVKCKENTGNIVIRHAVYCKNCFMPLLTGKIRRCLESFINDKKSGRRTYLKASGNLLIGFSGGLGSTVLLDLIHRIYFPSKMESERRAESLKGGTAHPRNEMIWQETRVCYVEVCSAFPNMNDRTEEARAVVLKYEPFEFVSLRLEDAFDNKWWAKVGGKPGQGLVIDPTNEALYISKLEDTSLADPVQRLRSYLSALPTPTAIPSAIRMLVRLLLLFTAQSTNSSHLLLATNLTSLSISLISSISQGGGFTVKEEAQEKWSSDIAGEGTSRTVRLLRPLQDIGLKECSFWAWWNELHVIGRDKYPGAKQGIGALTRDFIVGLERDYPSTVSTIARTCGKLVPKAGANGTCVLCDRSLQIGVQEWKARISIRSLSDSTPPPASSRPSLSDHLCYSCVTTLTSRSSKVTARSDGPLPLPVWVQPYLKHSIPSEDSFDVAMEEELKEAGGEIWERRKVDESEMKGKISDFLLEE</sequence>
<keyword evidence="5" id="KW-1185">Reference proteome</keyword>
<dbReference type="EMBL" id="JAACJM010000019">
    <property type="protein sequence ID" value="KAF5367364.1"/>
    <property type="molecule type" value="Genomic_DNA"/>
</dbReference>
<dbReference type="PANTHER" id="PTHR20882:SF14">
    <property type="entry name" value="CYTOPLASMIC TRNA 2-THIOLATION PROTEIN 2"/>
    <property type="match status" value="1"/>
</dbReference>
<proteinExistence type="inferred from homology"/>
<dbReference type="GO" id="GO:0016783">
    <property type="term" value="F:sulfurtransferase activity"/>
    <property type="evidence" value="ECO:0007669"/>
    <property type="project" value="TreeGrafter"/>
</dbReference>
<evidence type="ECO:0000256" key="2">
    <source>
        <dbReference type="ARBA" id="ARBA00022694"/>
    </source>
</evidence>
<keyword evidence="1 3" id="KW-0963">Cytoplasm</keyword>
<comment type="function">
    <text evidence="3">Plays a central role in 2-thiolation of mcm(5)S(2)U at tRNA wobble positions of tRNA(Lys), tRNA(Glu) and tRNA(Gln). May act by forming a heterodimer with NCS6 that ligates sulfur from thiocarboxylated URM1 onto the uridine of tRNAs at wobble position. Prior mcm(5) tRNA modification by the elongator complex is required for 2-thiolation. May also be involved in protein urmylation.</text>
</comment>
<dbReference type="SUPFAM" id="SSF52402">
    <property type="entry name" value="Adenine nucleotide alpha hydrolases-like"/>
    <property type="match status" value="1"/>
</dbReference>
<dbReference type="AlphaFoldDB" id="A0A8H5GM93"/>
<organism evidence="4 5">
    <name type="scientific">Tetrapyrgos nigripes</name>
    <dbReference type="NCBI Taxonomy" id="182062"/>
    <lineage>
        <taxon>Eukaryota</taxon>
        <taxon>Fungi</taxon>
        <taxon>Dikarya</taxon>
        <taxon>Basidiomycota</taxon>
        <taxon>Agaricomycotina</taxon>
        <taxon>Agaricomycetes</taxon>
        <taxon>Agaricomycetidae</taxon>
        <taxon>Agaricales</taxon>
        <taxon>Marasmiineae</taxon>
        <taxon>Marasmiaceae</taxon>
        <taxon>Tetrapyrgos</taxon>
    </lineage>
</organism>
<dbReference type="UniPathway" id="UPA00988"/>
<comment type="subcellular location">
    <subcellularLocation>
        <location evidence="3">Cytoplasm</location>
    </subcellularLocation>
</comment>
<dbReference type="InterPro" id="IPR019407">
    <property type="entry name" value="CTU2"/>
</dbReference>
<comment type="pathway">
    <text evidence="3">tRNA modification; 5-methoxycarbonylmethyl-2-thiouridine-tRNA biosynthesis.</text>
</comment>
<dbReference type="OrthoDB" id="25129at2759"/>
<dbReference type="InterPro" id="IPR014729">
    <property type="entry name" value="Rossmann-like_a/b/a_fold"/>
</dbReference>
<dbReference type="GO" id="GO:0000049">
    <property type="term" value="F:tRNA binding"/>
    <property type="evidence" value="ECO:0007669"/>
    <property type="project" value="InterPro"/>
</dbReference>